<keyword evidence="1" id="KW-1133">Transmembrane helix</keyword>
<reference evidence="2" key="1">
    <citation type="submission" date="2021-04" db="EMBL/GenBank/DDBJ databases">
        <title>Isolation of p-tert-butylphenol degrading bacteria Sphingobium phenoxybenzoativorans Tas13 from active sludge.</title>
        <authorList>
            <person name="Li Y."/>
        </authorList>
    </citation>
    <scope>NUCLEOTIDE SEQUENCE</scope>
    <source>
        <strain evidence="2">Tas13</strain>
    </source>
</reference>
<dbReference type="AlphaFoldDB" id="A0A975PZW2"/>
<dbReference type="RefSeq" id="WP_212608059.1">
    <property type="nucleotide sequence ID" value="NZ_CP073910.1"/>
</dbReference>
<evidence type="ECO:0000256" key="1">
    <source>
        <dbReference type="SAM" id="Phobius"/>
    </source>
</evidence>
<keyword evidence="1" id="KW-0812">Transmembrane</keyword>
<evidence type="ECO:0000313" key="2">
    <source>
        <dbReference type="EMBL" id="QUT04194.1"/>
    </source>
</evidence>
<proteinExistence type="predicted"/>
<sequence length="83" mass="9465">MINNPFTMVVFIVGIVMIAKVLQAKYRHDHRSTSQTAALPDPEAQRLREEVKALKERVAVLERLATDSSTALEREFEKLKGRD</sequence>
<evidence type="ECO:0008006" key="4">
    <source>
        <dbReference type="Google" id="ProtNLM"/>
    </source>
</evidence>
<dbReference type="EMBL" id="CP073910">
    <property type="protein sequence ID" value="QUT04194.1"/>
    <property type="molecule type" value="Genomic_DNA"/>
</dbReference>
<gene>
    <name evidence="2" type="ORF">KFK14_13730</name>
</gene>
<dbReference type="KEGG" id="spph:KFK14_13730"/>
<protein>
    <recommendedName>
        <fullName evidence="4">Phage shock protein B</fullName>
    </recommendedName>
</protein>
<accession>A0A975PZW2</accession>
<dbReference type="Proteomes" id="UP000681425">
    <property type="component" value="Chromosome"/>
</dbReference>
<keyword evidence="1" id="KW-0472">Membrane</keyword>
<evidence type="ECO:0000313" key="3">
    <source>
        <dbReference type="Proteomes" id="UP000681425"/>
    </source>
</evidence>
<feature type="transmembrane region" description="Helical" evidence="1">
    <location>
        <begin position="6"/>
        <end position="22"/>
    </location>
</feature>
<keyword evidence="3" id="KW-1185">Reference proteome</keyword>
<name>A0A975PZW2_9SPHN</name>
<organism evidence="2 3">
    <name type="scientific">Sphingobium phenoxybenzoativorans</name>
    <dbReference type="NCBI Taxonomy" id="1592790"/>
    <lineage>
        <taxon>Bacteria</taxon>
        <taxon>Pseudomonadati</taxon>
        <taxon>Pseudomonadota</taxon>
        <taxon>Alphaproteobacteria</taxon>
        <taxon>Sphingomonadales</taxon>
        <taxon>Sphingomonadaceae</taxon>
        <taxon>Sphingobium</taxon>
    </lineage>
</organism>